<dbReference type="EMBL" id="KN846958">
    <property type="protein sequence ID" value="KIW68040.1"/>
    <property type="molecule type" value="Genomic_DNA"/>
</dbReference>
<evidence type="ECO:0000256" key="2">
    <source>
        <dbReference type="SAM" id="MobiDB-lite"/>
    </source>
</evidence>
<dbReference type="AlphaFoldDB" id="A0A0D2FN82"/>
<reference evidence="4 5" key="1">
    <citation type="submission" date="2015-01" db="EMBL/GenBank/DDBJ databases">
        <title>The Genome Sequence of Capronia semiimmersa CBS27337.</title>
        <authorList>
            <consortium name="The Broad Institute Genomics Platform"/>
            <person name="Cuomo C."/>
            <person name="de Hoog S."/>
            <person name="Gorbushina A."/>
            <person name="Stielow B."/>
            <person name="Teixiera M."/>
            <person name="Abouelleil A."/>
            <person name="Chapman S.B."/>
            <person name="Priest M."/>
            <person name="Young S.K."/>
            <person name="Wortman J."/>
            <person name="Nusbaum C."/>
            <person name="Birren B."/>
        </authorList>
    </citation>
    <scope>NUCLEOTIDE SEQUENCE [LARGE SCALE GENOMIC DNA]</scope>
    <source>
        <strain evidence="4 5">CBS 27337</strain>
    </source>
</reference>
<feature type="region of interest" description="Disordered" evidence="2">
    <location>
        <begin position="1"/>
        <end position="24"/>
    </location>
</feature>
<evidence type="ECO:0000313" key="4">
    <source>
        <dbReference type="EMBL" id="KIW68040.1"/>
    </source>
</evidence>
<dbReference type="InterPro" id="IPR007219">
    <property type="entry name" value="XnlR_reg_dom"/>
</dbReference>
<dbReference type="GO" id="GO:0008270">
    <property type="term" value="F:zinc ion binding"/>
    <property type="evidence" value="ECO:0007669"/>
    <property type="project" value="InterPro"/>
</dbReference>
<dbReference type="GO" id="GO:0003677">
    <property type="term" value="F:DNA binding"/>
    <property type="evidence" value="ECO:0007669"/>
    <property type="project" value="InterPro"/>
</dbReference>
<name>A0A0D2FN82_9EURO</name>
<feature type="domain" description="Xylanolytic transcriptional activator regulatory" evidence="3">
    <location>
        <begin position="201"/>
        <end position="274"/>
    </location>
</feature>
<dbReference type="SMART" id="SM00906">
    <property type="entry name" value="Fungal_trans"/>
    <property type="match status" value="1"/>
</dbReference>
<proteinExistence type="predicted"/>
<evidence type="ECO:0000256" key="1">
    <source>
        <dbReference type="ARBA" id="ARBA00023242"/>
    </source>
</evidence>
<sequence length="600" mass="66646">MGAYNRQLHQGNVQSTENGDGHTQFCGRSAELQAAAGNPQKIATEGSTDEADIRTMPSLPQFIKPLSSSLGTDDLRYLAKRKCFECMSSDLERIVIRRYAEFIHPLIPVLDLDEFIGIVFGDLQQKISLLLYHTVLCAGLAVVEIETIHEYGYDSKPSAREELYIKAKALFDMDAEPDRLAASQAAVLLVTWGSNKHSRDAFYWLGIAISLACALKMHSPEGSASLPKAEQSLRRRIWWTIIMKECDICLTLGRPPRVSPYRTALLQQEAFTNDARLTDYSKLPETGKLRRDPSVQPRLDMACMEKAKLSLVIYRILQLPRSSSDYTGNPHRRNARIWQLESELKDWRLQLPMELTSFNPTLTLSEDADRSLQMAISILHLTQLMALIMLHKSEVPFATWLESPVSMPGDDWLEDDGARDAQGHIKSMRQAAHEITAIHKTLHERGLTPSIPTIGVAAVCTAVFVCLLDARSAQASVRQASLDRLDTCLVVLRELGQINQAATDVTTIVESAIQTARDFPATPAAQCADMAQNPSLNSDPSQTPHELECTTHSYMEGVLPARSDKRPNIAGSDTPALFVSAFGSTGQDLFLGMEEFFDFV</sequence>
<feature type="compositionally biased region" description="Polar residues" evidence="2">
    <location>
        <begin position="7"/>
        <end position="18"/>
    </location>
</feature>
<evidence type="ECO:0000313" key="5">
    <source>
        <dbReference type="Proteomes" id="UP000054266"/>
    </source>
</evidence>
<keyword evidence="1" id="KW-0539">Nucleus</keyword>
<protein>
    <recommendedName>
        <fullName evidence="3">Xylanolytic transcriptional activator regulatory domain-containing protein</fullName>
    </recommendedName>
</protein>
<evidence type="ECO:0000259" key="3">
    <source>
        <dbReference type="SMART" id="SM00906"/>
    </source>
</evidence>
<dbReference type="GO" id="GO:0006351">
    <property type="term" value="P:DNA-templated transcription"/>
    <property type="evidence" value="ECO:0007669"/>
    <property type="project" value="InterPro"/>
</dbReference>
<dbReference type="Pfam" id="PF04082">
    <property type="entry name" value="Fungal_trans"/>
    <property type="match status" value="1"/>
</dbReference>
<dbReference type="Proteomes" id="UP000054266">
    <property type="component" value="Unassembled WGS sequence"/>
</dbReference>
<dbReference type="InterPro" id="IPR052761">
    <property type="entry name" value="Fungal_Detox/Toxin_TFs"/>
</dbReference>
<gene>
    <name evidence="4" type="ORF">PV04_04011</name>
</gene>
<accession>A0A0D2FN82</accession>
<organism evidence="4 5">
    <name type="scientific">Phialophora macrospora</name>
    <dbReference type="NCBI Taxonomy" id="1851006"/>
    <lineage>
        <taxon>Eukaryota</taxon>
        <taxon>Fungi</taxon>
        <taxon>Dikarya</taxon>
        <taxon>Ascomycota</taxon>
        <taxon>Pezizomycotina</taxon>
        <taxon>Eurotiomycetes</taxon>
        <taxon>Chaetothyriomycetidae</taxon>
        <taxon>Chaetothyriales</taxon>
        <taxon>Herpotrichiellaceae</taxon>
        <taxon>Phialophora</taxon>
    </lineage>
</organism>
<dbReference type="PANTHER" id="PTHR47425:SF2">
    <property type="entry name" value="FARB-RELATED"/>
    <property type="match status" value="1"/>
</dbReference>
<dbReference type="CDD" id="cd12148">
    <property type="entry name" value="fungal_TF_MHR"/>
    <property type="match status" value="1"/>
</dbReference>
<keyword evidence="5" id="KW-1185">Reference proteome</keyword>
<dbReference type="PANTHER" id="PTHR47425">
    <property type="entry name" value="FARB-RELATED"/>
    <property type="match status" value="1"/>
</dbReference>